<dbReference type="InterPro" id="IPR050148">
    <property type="entry name" value="Terpene_synthase-like"/>
</dbReference>
<protein>
    <recommendedName>
        <fullName evidence="9">Ent-kaurene synthase</fullName>
    </recommendedName>
</protein>
<dbReference type="GO" id="GO:0016853">
    <property type="term" value="F:isomerase activity"/>
    <property type="evidence" value="ECO:0007669"/>
    <property type="project" value="UniProtKB-KW"/>
</dbReference>
<dbReference type="Gene3D" id="1.50.10.160">
    <property type="match status" value="1"/>
</dbReference>
<evidence type="ECO:0000313" key="7">
    <source>
        <dbReference type="EMBL" id="KAI1877568.1"/>
    </source>
</evidence>
<dbReference type="EMBL" id="JAFIMR010000006">
    <property type="protein sequence ID" value="KAI1877568.1"/>
    <property type="molecule type" value="Genomic_DNA"/>
</dbReference>
<dbReference type="InterPro" id="IPR008949">
    <property type="entry name" value="Isoprenoid_synthase_dom_sf"/>
</dbReference>
<dbReference type="PIRSF" id="PIRSF036498">
    <property type="entry name" value="Ent-kaurene_synthase_fungi"/>
    <property type="match status" value="1"/>
</dbReference>
<evidence type="ECO:0000256" key="4">
    <source>
        <dbReference type="ARBA" id="ARBA00022842"/>
    </source>
</evidence>
<dbReference type="PANTHER" id="PTHR31739">
    <property type="entry name" value="ENT-COPALYL DIPHOSPHATE SYNTHASE, CHLOROPLASTIC"/>
    <property type="match status" value="1"/>
</dbReference>
<evidence type="ECO:0008006" key="9">
    <source>
        <dbReference type="Google" id="ProtNLM"/>
    </source>
</evidence>
<dbReference type="Gene3D" id="1.10.600.10">
    <property type="entry name" value="Farnesyl Diphosphate Synthase"/>
    <property type="match status" value="1"/>
</dbReference>
<keyword evidence="5" id="KW-0413">Isomerase</keyword>
<reference evidence="7" key="1">
    <citation type="submission" date="2021-03" db="EMBL/GenBank/DDBJ databases">
        <title>Revisited historic fungal species revealed as producer of novel bioactive compounds through whole genome sequencing and comparative genomics.</title>
        <authorList>
            <person name="Vignolle G.A."/>
            <person name="Hochenegger N."/>
            <person name="Mach R.L."/>
            <person name="Mach-Aigner A.R."/>
            <person name="Javad Rahimi M."/>
            <person name="Salim K.A."/>
            <person name="Chan C.M."/>
            <person name="Lim L.B.L."/>
            <person name="Cai F."/>
            <person name="Druzhinina I.S."/>
            <person name="U'Ren J.M."/>
            <person name="Derntl C."/>
        </authorList>
    </citation>
    <scope>NUCLEOTIDE SEQUENCE</scope>
    <source>
        <strain evidence="7">TUCIM 5799</strain>
    </source>
</reference>
<organism evidence="7 8">
    <name type="scientific">Neoarthrinium moseri</name>
    <dbReference type="NCBI Taxonomy" id="1658444"/>
    <lineage>
        <taxon>Eukaryota</taxon>
        <taxon>Fungi</taxon>
        <taxon>Dikarya</taxon>
        <taxon>Ascomycota</taxon>
        <taxon>Pezizomycotina</taxon>
        <taxon>Sordariomycetes</taxon>
        <taxon>Xylariomycetidae</taxon>
        <taxon>Amphisphaeriales</taxon>
        <taxon>Apiosporaceae</taxon>
        <taxon>Neoarthrinium</taxon>
    </lineage>
</organism>
<evidence type="ECO:0000313" key="8">
    <source>
        <dbReference type="Proteomes" id="UP000829685"/>
    </source>
</evidence>
<dbReference type="SUPFAM" id="SSF48239">
    <property type="entry name" value="Terpenoid cyclases/Protein prenyltransferases"/>
    <property type="match status" value="1"/>
</dbReference>
<keyword evidence="3" id="KW-0479">Metal-binding</keyword>
<dbReference type="AlphaFoldDB" id="A0A9P9WSD7"/>
<evidence type="ECO:0000256" key="1">
    <source>
        <dbReference type="ARBA" id="ARBA00001946"/>
    </source>
</evidence>
<comment type="similarity">
    <text evidence="2">Belongs to the terpene synthase family.</text>
</comment>
<evidence type="ECO:0000256" key="6">
    <source>
        <dbReference type="ARBA" id="ARBA00023239"/>
    </source>
</evidence>
<evidence type="ECO:0000256" key="3">
    <source>
        <dbReference type="ARBA" id="ARBA00022723"/>
    </source>
</evidence>
<comment type="cofactor">
    <cofactor evidence="1">
        <name>Mg(2+)</name>
        <dbReference type="ChEBI" id="CHEBI:18420"/>
    </cofactor>
</comment>
<keyword evidence="6" id="KW-0456">Lyase</keyword>
<evidence type="ECO:0000256" key="5">
    <source>
        <dbReference type="ARBA" id="ARBA00023235"/>
    </source>
</evidence>
<comment type="caution">
    <text evidence="7">The sequence shown here is derived from an EMBL/GenBank/DDBJ whole genome shotgun (WGS) entry which is preliminary data.</text>
</comment>
<evidence type="ECO:0000256" key="2">
    <source>
        <dbReference type="ARBA" id="ARBA00006333"/>
    </source>
</evidence>
<name>A0A9P9WSD7_9PEZI</name>
<keyword evidence="8" id="KW-1185">Reference proteome</keyword>
<dbReference type="InterPro" id="IPR008930">
    <property type="entry name" value="Terpenoid_cyclase/PrenylTrfase"/>
</dbReference>
<dbReference type="GO" id="GO:0016102">
    <property type="term" value="P:diterpenoid biosynthetic process"/>
    <property type="evidence" value="ECO:0007669"/>
    <property type="project" value="TreeGrafter"/>
</dbReference>
<dbReference type="InterPro" id="IPR017057">
    <property type="entry name" value="Ent-kaurene_synthase_fun"/>
</dbReference>
<dbReference type="Gene3D" id="1.50.10.20">
    <property type="match status" value="1"/>
</dbReference>
<keyword evidence="4" id="KW-0460">Magnesium</keyword>
<dbReference type="GO" id="GO:0000287">
    <property type="term" value="F:magnesium ion binding"/>
    <property type="evidence" value="ECO:0007669"/>
    <property type="project" value="TreeGrafter"/>
</dbReference>
<sequence length="958" mass="107478">MDSATELKSADELLAAAARSLITRASSSFHAYYGLSTTSCQVYDTAWVAMICKKDGEKKWWLFPESFYYLLKTQSEDGSWGSDSATQTAGILDTAAGLLALLKHIKEPFQINDVSSDEISKRIDAGIDSLKQQLAAWDDIQKSNHVGVEIIMPSLLTYIEEEHGTSFNFPSRSTLEAMNIDKMSRFSLESLYDKKPSSAVHSLEAFLGRVDMGRLSHHLYHGSMMASPSSTAAYLIGTTQWDDEAEAYLRYIMTAGAGHGDGGISGTFPTTYFEYSWILATFLKSGFSKKEIECTGMHVFADILRTAFNTEGGIIGFAPRTADVDDTAKGLLALSLLGYHVGPDQMIKVFEGQNHFTTFGSERDPSFTSNCHVLLALLRQPDVSSYRSQIRKTIIFISEWWWYNDHHIKDKWHLSYLYPTMLLTEALAALLQSLDQGELPEILDAQLECRVNIALFQSCLRVLLEQQADGSWNYLPEQTSYAILALSHARRALLFEDLQVEILSSISRGAQFLETCIFRSADLNWTSKTTYNVSFVAEAYKLAALKMSHSPHEHNRFGQSISAHLLPAGLNRYMGLVRRTPLFSEVPDWQIRASLRESSLFIPLLRMKRLQVYDRDDIPVTEDNYLDIIPFTWVGCNNRRGTFASASLLYELMTLSLYGYQTDEFMEAIAAPASHGAVDLHAVIDDVVNNLTRNTDLSCNGNNNMDITREIPNNGFHQGEPASKKISAALVRFVAYVLNHEAVARASAHDKQNLQRELLAFLHAHATQNSDNSRFKTQQQDPTFFTSAESSYFQWVRTTGGNHVACAYSFQFACCLISASLCSGKEVFPTVTEKYLAAALTRHLTTVCRMYNDFGSVSRDTAEGNVNSVHFPEFRQCYPILDGKLAMKKQALIGLAEYEQKVLEQTMQALERECERTASISGGSDLVRRKLSIVKLFCDVTDLYDQLYFLRDLSSTMK</sequence>
<gene>
    <name evidence="7" type="ORF">JX265_003576</name>
</gene>
<dbReference type="GO" id="GO:0010333">
    <property type="term" value="F:terpene synthase activity"/>
    <property type="evidence" value="ECO:0007669"/>
    <property type="project" value="InterPro"/>
</dbReference>
<dbReference type="PANTHER" id="PTHR31739:SF25">
    <property type="entry name" value="(E,E)-GERANYLLINALOOL SYNTHASE"/>
    <property type="match status" value="1"/>
</dbReference>
<accession>A0A9P9WSD7</accession>
<dbReference type="Proteomes" id="UP000829685">
    <property type="component" value="Unassembled WGS sequence"/>
</dbReference>
<proteinExistence type="inferred from homology"/>